<dbReference type="Proteomes" id="UP000019249">
    <property type="component" value="Unassembled WGS sequence"/>
</dbReference>
<evidence type="ECO:0000313" key="3">
    <source>
        <dbReference type="EMBL" id="EUJ33009.1"/>
    </source>
</evidence>
<name>A0ABP3B0G4_9LIST</name>
<proteinExistence type="inferred from homology"/>
<organism evidence="3 4">
    <name type="scientific">Listeria floridensis FSL S10-1187</name>
    <dbReference type="NCBI Taxonomy" id="1265817"/>
    <lineage>
        <taxon>Bacteria</taxon>
        <taxon>Bacillati</taxon>
        <taxon>Bacillota</taxon>
        <taxon>Bacilli</taxon>
        <taxon>Bacillales</taxon>
        <taxon>Listeriaceae</taxon>
        <taxon>Listeria</taxon>
    </lineage>
</organism>
<sequence>MSIDMYVSKSKAQEASTSSVCQHHVEGYAAIQQAISQFTLSSPLLMGKAYESAKAFYSAVLYPLVQAGILLSEATGKAVKEFPERYQSEVDSGDLKQSELEEKIREVDQLITQTNDIHHMLTSSSLTELDRQNQILLNRGLLDTYQTEKKELEEKLQKLVAFNASSPTLFSEITSLKQAIDQGLAQTRTAWNSQAGTFVIPSNDDLEWVNRIQEIQARKSEQEGADSQLKGVKDVGISVMSGTVVGVAGNEIENSLTGIGARRGAKESLSIWQNRYSIETADGAILGKVPGATQALRESTEQSAVNLAGYSGKALSEGAGLLVGVGIDMWSGDSAEEAWGKEIVTATAVIGTTGLIEAGSAALVSVGVLANPIGVGVVGAVAIGVGIGLANDWTRDHFQGVKDFEDNIGEAVVSRWNNVKEGAQGLFGSIF</sequence>
<dbReference type="EMBL" id="AODF01000008">
    <property type="protein sequence ID" value="EUJ33009.1"/>
    <property type="molecule type" value="Genomic_DNA"/>
</dbReference>
<feature type="domain" description="LXG" evidence="2">
    <location>
        <begin position="1"/>
        <end position="229"/>
    </location>
</feature>
<comment type="caution">
    <text evidence="3">The sequence shown here is derived from an EMBL/GenBank/DDBJ whole genome shotgun (WGS) entry which is preliminary data.</text>
</comment>
<dbReference type="RefSeq" id="WP_051993517.1">
    <property type="nucleotide sequence ID" value="NZ_AODF01000008.1"/>
</dbReference>
<dbReference type="Pfam" id="PF04740">
    <property type="entry name" value="LXG"/>
    <property type="match status" value="1"/>
</dbReference>
<dbReference type="PANTHER" id="PTHR34976">
    <property type="entry name" value="RIBONUCLEASE YQCG-RELATED"/>
    <property type="match status" value="1"/>
</dbReference>
<evidence type="ECO:0000313" key="4">
    <source>
        <dbReference type="Proteomes" id="UP000019249"/>
    </source>
</evidence>
<accession>A0ABP3B0G4</accession>
<dbReference type="PANTHER" id="PTHR34976:SF1">
    <property type="entry name" value="TOXIN BC_0920"/>
    <property type="match status" value="1"/>
</dbReference>
<gene>
    <name evidence="3" type="ORF">MFLO_05330</name>
</gene>
<keyword evidence="4" id="KW-1185">Reference proteome</keyword>
<reference evidence="3 4" key="1">
    <citation type="journal article" date="2014" name="Int. J. Syst. Evol. Microbiol.">
        <title>Listeria floridensis sp. nov., Listeria aquatica sp. nov., Listeria cornellensis sp. nov., Listeria riparia sp. nov. and Listeria grandensis sp. nov., from agricultural and natural environments.</title>
        <authorList>
            <person name="den Bakker H.C."/>
            <person name="Warchocki S."/>
            <person name="Wright E.M."/>
            <person name="Allred A.F."/>
            <person name="Ahlstrom C."/>
            <person name="Manuel C.S."/>
            <person name="Stasiewicz M.J."/>
            <person name="Burrell A."/>
            <person name="Roof S."/>
            <person name="Strawn L."/>
            <person name="Fortes E.D."/>
            <person name="Nightingale K.K."/>
            <person name="Kephart D."/>
            <person name="Wiedmann M."/>
        </authorList>
    </citation>
    <scope>NUCLEOTIDE SEQUENCE [LARGE SCALE GENOMIC DNA]</scope>
    <source>
        <strain evidence="3 4">FSL S10-1187</strain>
    </source>
</reference>
<dbReference type="InterPro" id="IPR006829">
    <property type="entry name" value="LXG_dom"/>
</dbReference>
<dbReference type="PROSITE" id="PS51756">
    <property type="entry name" value="LXG"/>
    <property type="match status" value="1"/>
</dbReference>
<evidence type="ECO:0000256" key="1">
    <source>
        <dbReference type="ARBA" id="ARBA00034117"/>
    </source>
</evidence>
<evidence type="ECO:0000259" key="2">
    <source>
        <dbReference type="PROSITE" id="PS51756"/>
    </source>
</evidence>
<comment type="similarity">
    <text evidence="1">In the N-terminal section; belongs to the LXG family.</text>
</comment>
<dbReference type="InterPro" id="IPR051768">
    <property type="entry name" value="Bact_secretion_toxin"/>
</dbReference>
<protein>
    <recommendedName>
        <fullName evidence="2">LXG domain-containing protein</fullName>
    </recommendedName>
</protein>